<dbReference type="AlphaFoldDB" id="A0A9R1Q962"/>
<sequence>MAFANGLKLAALCVLVLTVGQLMAVADASAPLMQSVEQERSTFEDCPCSPDKLWCCLRASGVAKPFEDCPCSPDKLWCCLKASRVAKPSEDCLCSPRTRFCCLQASEIPKASEN</sequence>
<organism evidence="2 3">
    <name type="scientific">Triticum turgidum subsp. durum</name>
    <name type="common">Durum wheat</name>
    <name type="synonym">Triticum durum</name>
    <dbReference type="NCBI Taxonomy" id="4567"/>
    <lineage>
        <taxon>Eukaryota</taxon>
        <taxon>Viridiplantae</taxon>
        <taxon>Streptophyta</taxon>
        <taxon>Embryophyta</taxon>
        <taxon>Tracheophyta</taxon>
        <taxon>Spermatophyta</taxon>
        <taxon>Magnoliopsida</taxon>
        <taxon>Liliopsida</taxon>
        <taxon>Poales</taxon>
        <taxon>Poaceae</taxon>
        <taxon>BOP clade</taxon>
        <taxon>Pooideae</taxon>
        <taxon>Triticodae</taxon>
        <taxon>Triticeae</taxon>
        <taxon>Triticinae</taxon>
        <taxon>Triticum</taxon>
    </lineage>
</organism>
<dbReference type="Proteomes" id="UP000324705">
    <property type="component" value="Chromosome 3B"/>
</dbReference>
<accession>A0A9R1Q962</accession>
<evidence type="ECO:0000313" key="2">
    <source>
        <dbReference type="EMBL" id="VAH73060.1"/>
    </source>
</evidence>
<dbReference type="Gramene" id="TRITD3Bv1G032580.1">
    <property type="protein sequence ID" value="TRITD3Bv1G032580.1"/>
    <property type="gene ID" value="TRITD3Bv1G032580"/>
</dbReference>
<name>A0A9R1Q962_TRITD</name>
<dbReference type="EMBL" id="LT934116">
    <property type="protein sequence ID" value="VAH73060.1"/>
    <property type="molecule type" value="Genomic_DNA"/>
</dbReference>
<evidence type="ECO:0000313" key="3">
    <source>
        <dbReference type="Proteomes" id="UP000324705"/>
    </source>
</evidence>
<gene>
    <name evidence="2" type="ORF">TRITD_3Bv1G032580</name>
</gene>
<protein>
    <submittedName>
        <fullName evidence="2">Uncharacterized protein</fullName>
    </submittedName>
</protein>
<proteinExistence type="predicted"/>
<keyword evidence="1" id="KW-0732">Signal</keyword>
<reference evidence="2 3" key="1">
    <citation type="submission" date="2017-09" db="EMBL/GenBank/DDBJ databases">
        <authorList>
            <consortium name="International Durum Wheat Genome Sequencing Consortium (IDWGSC)"/>
            <person name="Milanesi L."/>
        </authorList>
    </citation>
    <scope>NUCLEOTIDE SEQUENCE [LARGE SCALE GENOMIC DNA]</scope>
    <source>
        <strain evidence="3">cv. Svevo</strain>
    </source>
</reference>
<keyword evidence="3" id="KW-1185">Reference proteome</keyword>
<feature type="signal peptide" evidence="1">
    <location>
        <begin position="1"/>
        <end position="28"/>
    </location>
</feature>
<evidence type="ECO:0000256" key="1">
    <source>
        <dbReference type="SAM" id="SignalP"/>
    </source>
</evidence>
<dbReference type="OMA" id="DKLWCCL"/>
<feature type="chain" id="PRO_5040397621" evidence="1">
    <location>
        <begin position="29"/>
        <end position="114"/>
    </location>
</feature>